<protein>
    <submittedName>
        <fullName evidence="1">Uncharacterized protein</fullName>
    </submittedName>
</protein>
<dbReference type="RefSeq" id="WP_130534116.1">
    <property type="nucleotide sequence ID" value="NZ_SHMG01000003.1"/>
</dbReference>
<comment type="caution">
    <text evidence="1">The sequence shown here is derived from an EMBL/GenBank/DDBJ whole genome shotgun (WGS) entry which is preliminary data.</text>
</comment>
<proteinExistence type="predicted"/>
<dbReference type="AlphaFoldDB" id="A0A4Q8M6S7"/>
<name>A0A4Q8M6S7_9GAMM</name>
<dbReference type="OrthoDB" id="6052354at2"/>
<dbReference type="Proteomes" id="UP000294164">
    <property type="component" value="Unassembled WGS sequence"/>
</dbReference>
<organism evidence="1 2">
    <name type="scientific">Pseudoxanthomonas winnipegensis</name>
    <dbReference type="NCBI Taxonomy" id="2480810"/>
    <lineage>
        <taxon>Bacteria</taxon>
        <taxon>Pseudomonadati</taxon>
        <taxon>Pseudomonadota</taxon>
        <taxon>Gammaproteobacteria</taxon>
        <taxon>Lysobacterales</taxon>
        <taxon>Lysobacteraceae</taxon>
        <taxon>Pseudoxanthomonas</taxon>
    </lineage>
</organism>
<evidence type="ECO:0000313" key="2">
    <source>
        <dbReference type="Proteomes" id="UP000294164"/>
    </source>
</evidence>
<reference evidence="1 2" key="1">
    <citation type="submission" date="2019-02" db="EMBL/GenBank/DDBJ databases">
        <title>WGS of Pseudoxanthomonas species novum from clinical isolates.</title>
        <authorList>
            <person name="Bernier A.-M."/>
            <person name="Bernard K."/>
            <person name="Vachon A."/>
        </authorList>
    </citation>
    <scope>NUCLEOTIDE SEQUENCE [LARGE SCALE GENOMIC DNA]</scope>
    <source>
        <strain evidence="1 2">NML130969</strain>
    </source>
</reference>
<sequence>MARTTHWPSAKLSPQQKAIVAAHAVLNLAEGKADERAVRSLLVDEIGLAWSPLNCVQYLSGKEATAALTALPDNWKGLDRNKSDLLRASVVSLAMVKEVRGAGGGKLSGAKIAERLEELRTAMGQG</sequence>
<dbReference type="EMBL" id="SHMG01000003">
    <property type="protein sequence ID" value="TAA44930.1"/>
    <property type="molecule type" value="Genomic_DNA"/>
</dbReference>
<gene>
    <name evidence="1" type="ORF">EA655_08520</name>
</gene>
<evidence type="ECO:0000313" key="1">
    <source>
        <dbReference type="EMBL" id="TAA44930.1"/>
    </source>
</evidence>
<accession>A0A4Q8M6S7</accession>